<dbReference type="Pfam" id="PF00005">
    <property type="entry name" value="ABC_tran"/>
    <property type="match status" value="1"/>
</dbReference>
<dbReference type="InterPro" id="IPR017871">
    <property type="entry name" value="ABC_transporter-like_CS"/>
</dbReference>
<organism evidence="6 7">
    <name type="scientific">Enterococcus innesii</name>
    <dbReference type="NCBI Taxonomy" id="2839759"/>
    <lineage>
        <taxon>Bacteria</taxon>
        <taxon>Bacillati</taxon>
        <taxon>Bacillota</taxon>
        <taxon>Bacilli</taxon>
        <taxon>Lactobacillales</taxon>
        <taxon>Enterococcaceae</taxon>
        <taxon>Enterococcus</taxon>
    </lineage>
</organism>
<dbReference type="InterPro" id="IPR050763">
    <property type="entry name" value="ABC_transporter_ATP-binding"/>
</dbReference>
<evidence type="ECO:0000259" key="5">
    <source>
        <dbReference type="PROSITE" id="PS50893"/>
    </source>
</evidence>
<evidence type="ECO:0000313" key="7">
    <source>
        <dbReference type="Proteomes" id="UP000831692"/>
    </source>
</evidence>
<dbReference type="GO" id="GO:0005524">
    <property type="term" value="F:ATP binding"/>
    <property type="evidence" value="ECO:0007669"/>
    <property type="project" value="UniProtKB-KW"/>
</dbReference>
<dbReference type="EMBL" id="AP025635">
    <property type="protein sequence ID" value="BDG69604.1"/>
    <property type="molecule type" value="Genomic_DNA"/>
</dbReference>
<keyword evidence="2" id="KW-0813">Transport</keyword>
<proteinExistence type="inferred from homology"/>
<dbReference type="InterPro" id="IPR027417">
    <property type="entry name" value="P-loop_NTPase"/>
</dbReference>
<dbReference type="PANTHER" id="PTHR42711:SF5">
    <property type="entry name" value="ABC TRANSPORTER ATP-BINDING PROTEIN NATA"/>
    <property type="match status" value="1"/>
</dbReference>
<dbReference type="SMART" id="SM00382">
    <property type="entry name" value="AAA"/>
    <property type="match status" value="1"/>
</dbReference>
<evidence type="ECO:0000256" key="2">
    <source>
        <dbReference type="ARBA" id="ARBA00022448"/>
    </source>
</evidence>
<dbReference type="PROSITE" id="PS50893">
    <property type="entry name" value="ABC_TRANSPORTER_2"/>
    <property type="match status" value="1"/>
</dbReference>
<keyword evidence="4 6" id="KW-0067">ATP-binding</keyword>
<evidence type="ECO:0000313" key="6">
    <source>
        <dbReference type="EMBL" id="BDG69604.1"/>
    </source>
</evidence>
<name>A0ABN6NTT4_9ENTE</name>
<dbReference type="Gene3D" id="3.40.50.300">
    <property type="entry name" value="P-loop containing nucleotide triphosphate hydrolases"/>
    <property type="match status" value="1"/>
</dbReference>
<reference evidence="6 7" key="1">
    <citation type="submission" date="2022-03" db="EMBL/GenBank/DDBJ databases">
        <title>Complete genome sequence of Enterococcus innesii DB-1.</title>
        <authorList>
            <person name="Fukuda D."/>
            <person name="Nolasco-Hipolito C."/>
        </authorList>
    </citation>
    <scope>NUCLEOTIDE SEQUENCE [LARGE SCALE GENOMIC DNA]</scope>
    <source>
        <strain evidence="6 7">DB-1</strain>
    </source>
</reference>
<feature type="domain" description="ABC transporter" evidence="5">
    <location>
        <begin position="10"/>
        <end position="238"/>
    </location>
</feature>
<keyword evidence="7" id="KW-1185">Reference proteome</keyword>
<dbReference type="InterPro" id="IPR003593">
    <property type="entry name" value="AAA+_ATPase"/>
</dbReference>
<dbReference type="SUPFAM" id="SSF52540">
    <property type="entry name" value="P-loop containing nucleoside triphosphate hydrolases"/>
    <property type="match status" value="1"/>
</dbReference>
<evidence type="ECO:0000256" key="1">
    <source>
        <dbReference type="ARBA" id="ARBA00005417"/>
    </source>
</evidence>
<gene>
    <name evidence="6" type="ORF">ENLAB_31680</name>
</gene>
<protein>
    <submittedName>
        <fullName evidence="6">ABC transporter ATP-binding protein</fullName>
    </submittedName>
</protein>
<evidence type="ECO:0000256" key="4">
    <source>
        <dbReference type="ARBA" id="ARBA00022840"/>
    </source>
</evidence>
<comment type="similarity">
    <text evidence="1">Belongs to the ABC transporter superfamily.</text>
</comment>
<accession>A0ABN6NTT4</accession>
<dbReference type="Proteomes" id="UP000831692">
    <property type="component" value="Chromosome"/>
</dbReference>
<dbReference type="InterPro" id="IPR003439">
    <property type="entry name" value="ABC_transporter-like_ATP-bd"/>
</dbReference>
<keyword evidence="3" id="KW-0547">Nucleotide-binding</keyword>
<dbReference type="PROSITE" id="PS00211">
    <property type="entry name" value="ABC_TRANSPORTER_1"/>
    <property type="match status" value="1"/>
</dbReference>
<dbReference type="PANTHER" id="PTHR42711">
    <property type="entry name" value="ABC TRANSPORTER ATP-BINDING PROTEIN"/>
    <property type="match status" value="1"/>
</dbReference>
<sequence length="316" mass="35338">MMKNNRLPAVVVKDLKKTFQRQQVLKGVSFTVESGSIFALLGSNGAGKTTIVNILSTLKTMDSGCVMINQYDVVKQPNEVRRHITLTGQYTTVDELLSGRENLYLIGELRNLPHKKTEATALLELFSLQDAADRLVATYSGGMRRRLDIAMSLMGQASVVFLDEPTTGLDPQNRLEMWRIIREMAAQGTTVFLTTQYLHEAEILADQIAILHDGVILAKGTPATLKQVLPQGIINLQVRNEADEKKVMELLKNYPLRKCSYEHGIEVQTDGTLQQLEEVLHQLNKESIILEAFTPKQPTIEDAFFALIGEKQEESV</sequence>
<evidence type="ECO:0000256" key="3">
    <source>
        <dbReference type="ARBA" id="ARBA00022741"/>
    </source>
</evidence>